<feature type="non-terminal residue" evidence="1">
    <location>
        <position position="1"/>
    </location>
</feature>
<protein>
    <recommendedName>
        <fullName evidence="3">Reverse transcriptase domain-containing protein</fullName>
    </recommendedName>
</protein>
<dbReference type="PATRIC" id="fig|1637645.4.peg.6696"/>
<comment type="caution">
    <text evidence="1">The sequence shown here is derived from an EMBL/GenBank/DDBJ whole genome shotgun (WGS) entry which is preliminary data.</text>
</comment>
<organism evidence="1 2">
    <name type="scientific">Limnoraphis robusta CS-951</name>
    <dbReference type="NCBI Taxonomy" id="1637645"/>
    <lineage>
        <taxon>Bacteria</taxon>
        <taxon>Bacillati</taxon>
        <taxon>Cyanobacteriota</taxon>
        <taxon>Cyanophyceae</taxon>
        <taxon>Oscillatoriophycideae</taxon>
        <taxon>Oscillatoriales</taxon>
        <taxon>Sirenicapillariaceae</taxon>
        <taxon>Limnoraphis</taxon>
    </lineage>
</organism>
<gene>
    <name evidence="1" type="ORF">WN50_39440</name>
</gene>
<dbReference type="EMBL" id="LATL02000341">
    <property type="protein sequence ID" value="KMW69916.1"/>
    <property type="molecule type" value="Genomic_DNA"/>
</dbReference>
<name>A0A0J9EV21_9CYAN</name>
<evidence type="ECO:0008006" key="3">
    <source>
        <dbReference type="Google" id="ProtNLM"/>
    </source>
</evidence>
<reference evidence="1 2" key="1">
    <citation type="submission" date="2015-06" db="EMBL/GenBank/DDBJ databases">
        <title>Draft genome assembly of filamentous brackish cyanobacterium Limnoraphis robusta strain CS-951.</title>
        <authorList>
            <person name="Willis A."/>
            <person name="Parks M."/>
            <person name="Burford M.A."/>
        </authorList>
    </citation>
    <scope>NUCLEOTIDE SEQUENCE [LARGE SCALE GENOMIC DNA]</scope>
    <source>
        <strain evidence="1 2">CS-951</strain>
    </source>
</reference>
<evidence type="ECO:0000313" key="1">
    <source>
        <dbReference type="EMBL" id="KMW69916.1"/>
    </source>
</evidence>
<accession>A0A0J9EV21</accession>
<proteinExistence type="predicted"/>
<sequence length="115" mass="13119">ADIKGAFDNISHEFTLKAIGEIPGRELIKQWLKAGYVESEIFHETESGTPKGVRKYRRPELRQVFRGAFRQQRAIKSGDPGRVRPPVWGLVTEEIIEPHIETMKPRCRTEPGSHA</sequence>
<dbReference type="AlphaFoldDB" id="A0A0J9EV21"/>
<dbReference type="Proteomes" id="UP000033607">
    <property type="component" value="Unassembled WGS sequence"/>
</dbReference>
<evidence type="ECO:0000313" key="2">
    <source>
        <dbReference type="Proteomes" id="UP000033607"/>
    </source>
</evidence>